<gene>
    <name evidence="1" type="ORF">ACAOBT_LOCUS19284</name>
</gene>
<sequence>MGCSTTVVKYLVFFFNLIFAKAETM</sequence>
<dbReference type="EMBL" id="CAKOFQ010007072">
    <property type="protein sequence ID" value="CAH1989785.1"/>
    <property type="molecule type" value="Genomic_DNA"/>
</dbReference>
<evidence type="ECO:0000313" key="2">
    <source>
        <dbReference type="Proteomes" id="UP001152888"/>
    </source>
</evidence>
<keyword evidence="2" id="KW-1185">Reference proteome</keyword>
<dbReference type="Proteomes" id="UP001152888">
    <property type="component" value="Unassembled WGS sequence"/>
</dbReference>
<dbReference type="AlphaFoldDB" id="A0A9P0PKY9"/>
<protein>
    <submittedName>
        <fullName evidence="1">Uncharacterized protein</fullName>
    </submittedName>
</protein>
<evidence type="ECO:0000313" key="1">
    <source>
        <dbReference type="EMBL" id="CAH1989785.1"/>
    </source>
</evidence>
<comment type="caution">
    <text evidence="1">The sequence shown here is derived from an EMBL/GenBank/DDBJ whole genome shotgun (WGS) entry which is preliminary data.</text>
</comment>
<name>A0A9P0PKY9_ACAOB</name>
<reference evidence="1" key="1">
    <citation type="submission" date="2022-03" db="EMBL/GenBank/DDBJ databases">
        <authorList>
            <person name="Sayadi A."/>
        </authorList>
    </citation>
    <scope>NUCLEOTIDE SEQUENCE</scope>
</reference>
<organism evidence="1 2">
    <name type="scientific">Acanthoscelides obtectus</name>
    <name type="common">Bean weevil</name>
    <name type="synonym">Bruchus obtectus</name>
    <dbReference type="NCBI Taxonomy" id="200917"/>
    <lineage>
        <taxon>Eukaryota</taxon>
        <taxon>Metazoa</taxon>
        <taxon>Ecdysozoa</taxon>
        <taxon>Arthropoda</taxon>
        <taxon>Hexapoda</taxon>
        <taxon>Insecta</taxon>
        <taxon>Pterygota</taxon>
        <taxon>Neoptera</taxon>
        <taxon>Endopterygota</taxon>
        <taxon>Coleoptera</taxon>
        <taxon>Polyphaga</taxon>
        <taxon>Cucujiformia</taxon>
        <taxon>Chrysomeloidea</taxon>
        <taxon>Chrysomelidae</taxon>
        <taxon>Bruchinae</taxon>
        <taxon>Bruchini</taxon>
        <taxon>Acanthoscelides</taxon>
    </lineage>
</organism>
<accession>A0A9P0PKY9</accession>
<proteinExistence type="predicted"/>